<name>A0ABN8BEF9_9LACO</name>
<comment type="caution">
    <text evidence="1">The sequence shown here is derived from an EMBL/GenBank/DDBJ whole genome shotgun (WGS) entry which is preliminary data.</text>
</comment>
<keyword evidence="2" id="KW-1185">Reference proteome</keyword>
<reference evidence="1 2" key="1">
    <citation type="submission" date="2021-11" db="EMBL/GenBank/DDBJ databases">
        <authorList>
            <person name="Depoorter E."/>
        </authorList>
    </citation>
    <scope>NUCLEOTIDE SEQUENCE [LARGE SCALE GENOMIC DNA]</scope>
    <source>
        <strain evidence="1 2">LMG 24289</strain>
    </source>
</reference>
<dbReference type="EMBL" id="CAKKNS010000001">
    <property type="protein sequence ID" value="CAH0416151.1"/>
    <property type="molecule type" value="Genomic_DNA"/>
</dbReference>
<evidence type="ECO:0000313" key="2">
    <source>
        <dbReference type="Proteomes" id="UP000789707"/>
    </source>
</evidence>
<dbReference type="RefSeq" id="WP_230096210.1">
    <property type="nucleotide sequence ID" value="NZ_CAKKNS010000001.1"/>
</dbReference>
<protein>
    <submittedName>
        <fullName evidence="1">Uncharacterized protein</fullName>
    </submittedName>
</protein>
<accession>A0ABN8BEF9</accession>
<gene>
    <name evidence="1" type="ORF">WFA24289_00450</name>
</gene>
<evidence type="ECO:0000313" key="1">
    <source>
        <dbReference type="EMBL" id="CAH0416151.1"/>
    </source>
</evidence>
<proteinExistence type="predicted"/>
<sequence>MNPTKDEITTLIEVIDYFVFDHNIYDVSIDENGTRYDIDTNGKMIFDSFNLKQVSIFDELYNKLNLEYSNL</sequence>
<organism evidence="1 2">
    <name type="scientific">Periweissella fabaria</name>
    <dbReference type="NCBI Taxonomy" id="546157"/>
    <lineage>
        <taxon>Bacteria</taxon>
        <taxon>Bacillati</taxon>
        <taxon>Bacillota</taxon>
        <taxon>Bacilli</taxon>
        <taxon>Lactobacillales</taxon>
        <taxon>Lactobacillaceae</taxon>
        <taxon>Periweissella</taxon>
    </lineage>
</organism>
<dbReference type="Proteomes" id="UP000789707">
    <property type="component" value="Unassembled WGS sequence"/>
</dbReference>